<evidence type="ECO:0000313" key="1">
    <source>
        <dbReference type="EMBL" id="MBV4463768.1"/>
    </source>
</evidence>
<dbReference type="EMBL" id="JAHSTV010000004">
    <property type="protein sequence ID" value="MBV4463768.1"/>
    <property type="molecule type" value="Genomic_DNA"/>
</dbReference>
<proteinExistence type="predicted"/>
<accession>A0ABS6PTG4</accession>
<organism evidence="1 2">
    <name type="scientific">Pseudomonas farris</name>
    <dbReference type="NCBI Taxonomy" id="2841207"/>
    <lineage>
        <taxon>Bacteria</taxon>
        <taxon>Pseudomonadati</taxon>
        <taxon>Pseudomonadota</taxon>
        <taxon>Gammaproteobacteria</taxon>
        <taxon>Pseudomonadales</taxon>
        <taxon>Pseudomonadaceae</taxon>
        <taxon>Pseudomonas</taxon>
    </lineage>
</organism>
<dbReference type="RefSeq" id="WP_217856262.1">
    <property type="nucleotide sequence ID" value="NZ_JAHSTV010000004.1"/>
</dbReference>
<protein>
    <submittedName>
        <fullName evidence="1">Uncharacterized protein</fullName>
    </submittedName>
</protein>
<gene>
    <name evidence="1" type="ORF">KVG95_10555</name>
</gene>
<evidence type="ECO:0000313" key="2">
    <source>
        <dbReference type="Proteomes" id="UP000886900"/>
    </source>
</evidence>
<keyword evidence="2" id="KW-1185">Reference proteome</keyword>
<name>A0ABS6PTG4_9PSED</name>
<reference evidence="1" key="1">
    <citation type="submission" date="2021-06" db="EMBL/GenBank/DDBJ databases">
        <title>Updating the genus Pseudomonas: Description of 43 new species and partition of the Pseudomonas putida group.</title>
        <authorList>
            <person name="Girard L."/>
            <person name="Lood C."/>
            <person name="Vandamme P."/>
            <person name="Rokni-Zadeh H."/>
            <person name="Van Noort V."/>
            <person name="Hofte M."/>
            <person name="Lavigne R."/>
            <person name="De Mot R."/>
        </authorList>
    </citation>
    <scope>NUCLEOTIDE SEQUENCE</scope>
    <source>
        <strain evidence="1">SWRI79</strain>
    </source>
</reference>
<comment type="caution">
    <text evidence="1">The sequence shown here is derived from an EMBL/GenBank/DDBJ whole genome shotgun (WGS) entry which is preliminary data.</text>
</comment>
<sequence length="90" mass="10292">MPAIYEDLRKILASLVLEHPGFNDAEAALFGDAPPVRLLRSLASCIRLIRNRKRWPKCSPRWKRACLESFFEARAWGVESAPEKSRLIAK</sequence>
<dbReference type="Proteomes" id="UP000886900">
    <property type="component" value="Unassembled WGS sequence"/>
</dbReference>